<evidence type="ECO:0000313" key="3">
    <source>
        <dbReference type="Proteomes" id="UP001232493"/>
    </source>
</evidence>
<dbReference type="PANTHER" id="PTHR43155:SF2">
    <property type="entry name" value="CYCLIC DI-GMP PHOSPHODIESTERASE PA4108"/>
    <property type="match status" value="1"/>
</dbReference>
<sequence>MNKFHNLLLENINTLKLLGIDFRIIIDNEIYENSSSNKKEHIKVQYKGKHYVEIVFFENIDYIFLLSLDSIVKDFCSIKKEKDIDEKILNFISNLKPNIKFKKTIENIKKTLKSTFSLDEIKFYLSANTKFFENIEFITSTERIIPYISCNIDKMRIPVILENLDLGYFVLIRNKGFTLYDYALIYKLNDYIKKNIENSFLENKFNIILDKSLNVLTIILETRVPGAEKHCENILKSAIKFGEILNLSNKNIQNLKFGSMIFDIGKIGIPEKILSKKGELTLEENNLIKKHVIYGYNLVSKIPTIPEEVKKIVLYHHEKWNGEGYPEGLTGDNIPLLAQIIGLLDTYYSLLEDRPYRSKLPKTKAIELIDSYSDVFFNPILVDVLKEVVKND</sequence>
<organism evidence="2 3">
    <name type="scientific">Marinitoga aeolica</name>
    <dbReference type="NCBI Taxonomy" id="2809031"/>
    <lineage>
        <taxon>Bacteria</taxon>
        <taxon>Thermotogati</taxon>
        <taxon>Thermotogota</taxon>
        <taxon>Thermotogae</taxon>
        <taxon>Petrotogales</taxon>
        <taxon>Petrotogaceae</taxon>
        <taxon>Marinitoga</taxon>
    </lineage>
</organism>
<dbReference type="EMBL" id="CP069362">
    <property type="protein sequence ID" value="WGS64796.1"/>
    <property type="molecule type" value="Genomic_DNA"/>
</dbReference>
<gene>
    <name evidence="2" type="ORF">JRV97_10630</name>
</gene>
<accession>A0ABY8PQB9</accession>
<dbReference type="Proteomes" id="UP001232493">
    <property type="component" value="Chromosome"/>
</dbReference>
<dbReference type="Gene3D" id="1.10.3210.10">
    <property type="entry name" value="Hypothetical protein af1432"/>
    <property type="match status" value="1"/>
</dbReference>
<dbReference type="InterPro" id="IPR003607">
    <property type="entry name" value="HD/PDEase_dom"/>
</dbReference>
<keyword evidence="3" id="KW-1185">Reference proteome</keyword>
<dbReference type="PROSITE" id="PS51832">
    <property type="entry name" value="HD_GYP"/>
    <property type="match status" value="1"/>
</dbReference>
<dbReference type="SUPFAM" id="SSF109604">
    <property type="entry name" value="HD-domain/PDEase-like"/>
    <property type="match status" value="1"/>
</dbReference>
<dbReference type="RefSeq" id="WP_280998712.1">
    <property type="nucleotide sequence ID" value="NZ_CP069362.1"/>
</dbReference>
<dbReference type="CDD" id="cd00077">
    <property type="entry name" value="HDc"/>
    <property type="match status" value="1"/>
</dbReference>
<feature type="domain" description="HD-GYP" evidence="1">
    <location>
        <begin position="205"/>
        <end position="392"/>
    </location>
</feature>
<evidence type="ECO:0000313" key="2">
    <source>
        <dbReference type="EMBL" id="WGS64796.1"/>
    </source>
</evidence>
<dbReference type="Pfam" id="PF13487">
    <property type="entry name" value="HD_5"/>
    <property type="match status" value="1"/>
</dbReference>
<protein>
    <submittedName>
        <fullName evidence="2">HD domain-containing protein</fullName>
    </submittedName>
</protein>
<evidence type="ECO:0000259" key="1">
    <source>
        <dbReference type="PROSITE" id="PS51832"/>
    </source>
</evidence>
<dbReference type="InterPro" id="IPR037522">
    <property type="entry name" value="HD_GYP_dom"/>
</dbReference>
<name>A0ABY8PQB9_9BACT</name>
<reference evidence="2 3" key="1">
    <citation type="submission" date="2021-02" db="EMBL/GenBank/DDBJ databases">
        <title>Characterization of Marinitoga sp. nov. str. BP5-C20A.</title>
        <authorList>
            <person name="Erauso G."/>
            <person name="Postec A."/>
        </authorList>
    </citation>
    <scope>NUCLEOTIDE SEQUENCE [LARGE SCALE GENOMIC DNA]</scope>
    <source>
        <strain evidence="2 3">BP5-C20A</strain>
    </source>
</reference>
<proteinExistence type="predicted"/>
<dbReference type="PANTHER" id="PTHR43155">
    <property type="entry name" value="CYCLIC DI-GMP PHOSPHODIESTERASE PA4108-RELATED"/>
    <property type="match status" value="1"/>
</dbReference>